<evidence type="ECO:0000256" key="1">
    <source>
        <dbReference type="ARBA" id="ARBA00004141"/>
    </source>
</evidence>
<evidence type="ECO:0000313" key="9">
    <source>
        <dbReference type="Proteomes" id="UP000604825"/>
    </source>
</evidence>
<gene>
    <name evidence="8" type="ORF">NCGR_LOCUS11517</name>
</gene>
<accession>A0A811N0X3</accession>
<dbReference type="GO" id="GO:0016020">
    <property type="term" value="C:membrane"/>
    <property type="evidence" value="ECO:0007669"/>
    <property type="project" value="UniProtKB-SubCell"/>
</dbReference>
<feature type="domain" description="Major facilitator superfamily (MFS) profile" evidence="7">
    <location>
        <begin position="29"/>
        <end position="470"/>
    </location>
</feature>
<dbReference type="InterPro" id="IPR005828">
    <property type="entry name" value="MFS_sugar_transport-like"/>
</dbReference>
<dbReference type="PROSITE" id="PS00216">
    <property type="entry name" value="SUGAR_TRANSPORT_1"/>
    <property type="match status" value="2"/>
</dbReference>
<feature type="transmembrane region" description="Helical" evidence="6">
    <location>
        <begin position="328"/>
        <end position="350"/>
    </location>
</feature>
<evidence type="ECO:0000256" key="5">
    <source>
        <dbReference type="ARBA" id="ARBA00023136"/>
    </source>
</evidence>
<reference evidence="8" key="1">
    <citation type="submission" date="2020-10" db="EMBL/GenBank/DDBJ databases">
        <authorList>
            <person name="Han B."/>
            <person name="Lu T."/>
            <person name="Zhao Q."/>
            <person name="Huang X."/>
            <person name="Zhao Y."/>
        </authorList>
    </citation>
    <scope>NUCLEOTIDE SEQUENCE</scope>
</reference>
<dbReference type="PANTHER" id="PTHR23511">
    <property type="entry name" value="SYNAPTIC VESICLE GLYCOPROTEIN 2"/>
    <property type="match status" value="1"/>
</dbReference>
<dbReference type="InterPro" id="IPR020846">
    <property type="entry name" value="MFS_dom"/>
</dbReference>
<dbReference type="PANTHER" id="PTHR23511:SF43">
    <property type="entry name" value="MAJOR FACILITATOR SUPERFAMILY (MFS) PROFILE DOMAIN-CONTAINING PROTEIN"/>
    <property type="match status" value="1"/>
</dbReference>
<evidence type="ECO:0000256" key="2">
    <source>
        <dbReference type="ARBA" id="ARBA00022448"/>
    </source>
</evidence>
<keyword evidence="5 6" id="KW-0472">Membrane</keyword>
<evidence type="ECO:0000256" key="6">
    <source>
        <dbReference type="SAM" id="Phobius"/>
    </source>
</evidence>
<dbReference type="Gene3D" id="1.20.1250.20">
    <property type="entry name" value="MFS general substrate transporter like domains"/>
    <property type="match status" value="1"/>
</dbReference>
<evidence type="ECO:0000256" key="3">
    <source>
        <dbReference type="ARBA" id="ARBA00022692"/>
    </source>
</evidence>
<dbReference type="EMBL" id="CAJGYO010000003">
    <property type="protein sequence ID" value="CAD6217536.1"/>
    <property type="molecule type" value="Genomic_DNA"/>
</dbReference>
<dbReference type="GO" id="GO:0022857">
    <property type="term" value="F:transmembrane transporter activity"/>
    <property type="evidence" value="ECO:0007669"/>
    <property type="project" value="InterPro"/>
</dbReference>
<evidence type="ECO:0000313" key="8">
    <source>
        <dbReference type="EMBL" id="CAD6217536.1"/>
    </source>
</evidence>
<keyword evidence="3 6" id="KW-0812">Transmembrane</keyword>
<dbReference type="Proteomes" id="UP000604825">
    <property type="component" value="Unassembled WGS sequence"/>
</dbReference>
<dbReference type="InterPro" id="IPR005829">
    <property type="entry name" value="Sugar_transporter_CS"/>
</dbReference>
<keyword evidence="2" id="KW-0813">Transport</keyword>
<name>A0A811N0X3_9POAL</name>
<dbReference type="Pfam" id="PF00083">
    <property type="entry name" value="Sugar_tr"/>
    <property type="match status" value="1"/>
</dbReference>
<feature type="transmembrane region" description="Helical" evidence="6">
    <location>
        <begin position="293"/>
        <end position="313"/>
    </location>
</feature>
<feature type="transmembrane region" description="Helical" evidence="6">
    <location>
        <begin position="180"/>
        <end position="201"/>
    </location>
</feature>
<dbReference type="OrthoDB" id="4139357at2759"/>
<feature type="transmembrane region" description="Helical" evidence="6">
    <location>
        <begin position="357"/>
        <end position="374"/>
    </location>
</feature>
<evidence type="ECO:0000256" key="4">
    <source>
        <dbReference type="ARBA" id="ARBA00022989"/>
    </source>
</evidence>
<comment type="caution">
    <text evidence="8">The sequence shown here is derived from an EMBL/GenBank/DDBJ whole genome shotgun (WGS) entry which is preliminary data.</text>
</comment>
<evidence type="ECO:0000259" key="7">
    <source>
        <dbReference type="PROSITE" id="PS50850"/>
    </source>
</evidence>
<protein>
    <recommendedName>
        <fullName evidence="7">Major facilitator superfamily (MFS) profile domain-containing protein</fullName>
    </recommendedName>
</protein>
<feature type="transmembrane region" description="Helical" evidence="6">
    <location>
        <begin position="120"/>
        <end position="141"/>
    </location>
</feature>
<organism evidence="8 9">
    <name type="scientific">Miscanthus lutarioriparius</name>
    <dbReference type="NCBI Taxonomy" id="422564"/>
    <lineage>
        <taxon>Eukaryota</taxon>
        <taxon>Viridiplantae</taxon>
        <taxon>Streptophyta</taxon>
        <taxon>Embryophyta</taxon>
        <taxon>Tracheophyta</taxon>
        <taxon>Spermatophyta</taxon>
        <taxon>Magnoliopsida</taxon>
        <taxon>Liliopsida</taxon>
        <taxon>Poales</taxon>
        <taxon>Poaceae</taxon>
        <taxon>PACMAD clade</taxon>
        <taxon>Panicoideae</taxon>
        <taxon>Andropogonodae</taxon>
        <taxon>Andropogoneae</taxon>
        <taxon>Saccharinae</taxon>
        <taxon>Miscanthus</taxon>
    </lineage>
</organism>
<keyword evidence="4 6" id="KW-1133">Transmembrane helix</keyword>
<feature type="transmembrane region" description="Helical" evidence="6">
    <location>
        <begin position="415"/>
        <end position="435"/>
    </location>
</feature>
<dbReference type="PROSITE" id="PS50850">
    <property type="entry name" value="MFS"/>
    <property type="match status" value="1"/>
</dbReference>
<proteinExistence type="predicted"/>
<dbReference type="SUPFAM" id="SSF103473">
    <property type="entry name" value="MFS general substrate transporter"/>
    <property type="match status" value="1"/>
</dbReference>
<dbReference type="AlphaFoldDB" id="A0A811N0X3"/>
<comment type="subcellular location">
    <subcellularLocation>
        <location evidence="1">Membrane</location>
        <topology evidence="1">Multi-pass membrane protein</topology>
    </subcellularLocation>
</comment>
<feature type="transmembrane region" description="Helical" evidence="6">
    <location>
        <begin position="27"/>
        <end position="47"/>
    </location>
</feature>
<feature type="transmembrane region" description="Helical" evidence="6">
    <location>
        <begin position="380"/>
        <end position="403"/>
    </location>
</feature>
<feature type="transmembrane region" description="Helical" evidence="6">
    <location>
        <begin position="94"/>
        <end position="114"/>
    </location>
</feature>
<sequence length="475" mass="51772">MAGGWSGTEEYTTDEALSRLGFGRFQVLLLGFLGTGFVAEAMEVMLLSFVGPSVKEEWGISGGAEGLITSVFYAGMLLGACVGGLASDRYGRRAGFLFTAIVSGVPGLLCAFSPNYATLLVLRFVVGFGLGGNHVLPTWFLEFVPAEHRGSWVAAFTCFWTLGTILEALLAWAIMPILGWRWLLALSSSPCFIVLIFSNVIPESPRYLCSRGKISEAMLVLERIARMNNKALPPGTVTSEPTRGVDNNHDSSVTRLLPMPEDSFISGEDTSSKSNLLSVFRALWSGDLIRSTLLLWLVQFTNHLVYYGLVYLISELSSRRSQQKDSDVYINVLVTSSAEIPGLLSVALLIDWIGRRMTLGGMSLLCCAFIAPLATQLGEVLAITLLFCARACVMGTFAVLHVFSTEIYPTSCRNTGVGFSYFFGRIGSIVAPVMITALLENHRQKQAVLLMDLLLFLAGLACTLFPYETKGREIH</sequence>
<dbReference type="InterPro" id="IPR036259">
    <property type="entry name" value="MFS_trans_sf"/>
</dbReference>
<keyword evidence="9" id="KW-1185">Reference proteome</keyword>
<feature type="transmembrane region" description="Helical" evidence="6">
    <location>
        <begin position="447"/>
        <end position="467"/>
    </location>
</feature>
<feature type="transmembrane region" description="Helical" evidence="6">
    <location>
        <begin position="153"/>
        <end position="174"/>
    </location>
</feature>
<dbReference type="FunFam" id="1.20.1250.20:FF:000232">
    <property type="entry name" value="Organic cation/carnitine transporter 7"/>
    <property type="match status" value="1"/>
</dbReference>
<feature type="transmembrane region" description="Helical" evidence="6">
    <location>
        <begin position="67"/>
        <end position="87"/>
    </location>
</feature>